<dbReference type="EC" id="3.1.3.5" evidence="3"/>
<comment type="caution">
    <text evidence="5">The sequence shown here is derived from an EMBL/GenBank/DDBJ whole genome shotgun (WGS) entry which is preliminary data.</text>
</comment>
<dbReference type="EMBL" id="NCKV01031272">
    <property type="protein sequence ID" value="RWS19013.1"/>
    <property type="molecule type" value="Genomic_DNA"/>
</dbReference>
<evidence type="ECO:0000256" key="3">
    <source>
        <dbReference type="ARBA" id="ARBA00012643"/>
    </source>
</evidence>
<dbReference type="AlphaFoldDB" id="A0A443RUI9"/>
<feature type="domain" description="5'-Nucleotidase C-terminal" evidence="4">
    <location>
        <begin position="1"/>
        <end position="57"/>
    </location>
</feature>
<dbReference type="PANTHER" id="PTHR11575:SF24">
    <property type="entry name" value="5'-NUCLEOTIDASE"/>
    <property type="match status" value="1"/>
</dbReference>
<feature type="non-terminal residue" evidence="5">
    <location>
        <position position="1"/>
    </location>
</feature>
<name>A0A443RUI9_9ACAR</name>
<comment type="similarity">
    <text evidence="2">Belongs to the 5'-nucleotidase family.</text>
</comment>
<evidence type="ECO:0000313" key="5">
    <source>
        <dbReference type="EMBL" id="RWS19013.1"/>
    </source>
</evidence>
<dbReference type="GO" id="GO:0006196">
    <property type="term" value="P:AMP catabolic process"/>
    <property type="evidence" value="ECO:0007669"/>
    <property type="project" value="TreeGrafter"/>
</dbReference>
<evidence type="ECO:0000259" key="4">
    <source>
        <dbReference type="Pfam" id="PF02872"/>
    </source>
</evidence>
<gene>
    <name evidence="5" type="ORF">B4U80_07772</name>
</gene>
<comment type="catalytic activity">
    <reaction evidence="1">
        <text>a ribonucleoside 5'-phosphate + H2O = a ribonucleoside + phosphate</text>
        <dbReference type="Rhea" id="RHEA:12484"/>
        <dbReference type="ChEBI" id="CHEBI:15377"/>
        <dbReference type="ChEBI" id="CHEBI:18254"/>
        <dbReference type="ChEBI" id="CHEBI:43474"/>
        <dbReference type="ChEBI" id="CHEBI:58043"/>
        <dbReference type="EC" id="3.1.3.5"/>
    </reaction>
</comment>
<dbReference type="Proteomes" id="UP000288716">
    <property type="component" value="Unassembled WGS sequence"/>
</dbReference>
<dbReference type="PANTHER" id="PTHR11575">
    <property type="entry name" value="5'-NUCLEOTIDASE-RELATED"/>
    <property type="match status" value="1"/>
</dbReference>
<accession>A0A443RUI9</accession>
<evidence type="ECO:0000256" key="1">
    <source>
        <dbReference type="ARBA" id="ARBA00000815"/>
    </source>
</evidence>
<dbReference type="SUPFAM" id="SSF55816">
    <property type="entry name" value="5'-nucleotidase (syn. UDP-sugar hydrolase), C-terminal domain"/>
    <property type="match status" value="1"/>
</dbReference>
<dbReference type="Pfam" id="PF02872">
    <property type="entry name" value="5_nucleotid_C"/>
    <property type="match status" value="1"/>
</dbReference>
<dbReference type="VEuPathDB" id="VectorBase:LDEU013027"/>
<keyword evidence="6" id="KW-1185">Reference proteome</keyword>
<dbReference type="OrthoDB" id="7722975at2759"/>
<dbReference type="InterPro" id="IPR036907">
    <property type="entry name" value="5'-Nucleotdase_C_sf"/>
</dbReference>
<evidence type="ECO:0000256" key="2">
    <source>
        <dbReference type="ARBA" id="ARBA00006654"/>
    </source>
</evidence>
<dbReference type="InterPro" id="IPR006179">
    <property type="entry name" value="5_nucleotidase/apyrase"/>
</dbReference>
<organism evidence="5 6">
    <name type="scientific">Leptotrombidium deliense</name>
    <dbReference type="NCBI Taxonomy" id="299467"/>
    <lineage>
        <taxon>Eukaryota</taxon>
        <taxon>Metazoa</taxon>
        <taxon>Ecdysozoa</taxon>
        <taxon>Arthropoda</taxon>
        <taxon>Chelicerata</taxon>
        <taxon>Arachnida</taxon>
        <taxon>Acari</taxon>
        <taxon>Acariformes</taxon>
        <taxon>Trombidiformes</taxon>
        <taxon>Prostigmata</taxon>
        <taxon>Anystina</taxon>
        <taxon>Parasitengona</taxon>
        <taxon>Trombiculoidea</taxon>
        <taxon>Trombiculidae</taxon>
        <taxon>Leptotrombidium</taxon>
    </lineage>
</organism>
<reference evidence="5 6" key="1">
    <citation type="journal article" date="2018" name="Gigascience">
        <title>Genomes of trombidid mites reveal novel predicted allergens and laterally-transferred genes associated with secondary metabolism.</title>
        <authorList>
            <person name="Dong X."/>
            <person name="Chaisiri K."/>
            <person name="Xia D."/>
            <person name="Armstrong S.D."/>
            <person name="Fang Y."/>
            <person name="Donnelly M.J."/>
            <person name="Kadowaki T."/>
            <person name="McGarry J.W."/>
            <person name="Darby A.C."/>
            <person name="Makepeace B.L."/>
        </authorList>
    </citation>
    <scope>NUCLEOTIDE SEQUENCE [LARGE SCALE GENOMIC DNA]</scope>
    <source>
        <strain evidence="5">UoL-UT</strain>
    </source>
</reference>
<dbReference type="GO" id="GO:0008253">
    <property type="term" value="F:5'-nucleotidase activity"/>
    <property type="evidence" value="ECO:0007669"/>
    <property type="project" value="UniProtKB-EC"/>
</dbReference>
<proteinExistence type="inferred from homology"/>
<dbReference type="InterPro" id="IPR008334">
    <property type="entry name" value="5'-Nucleotdase_C"/>
</dbReference>
<evidence type="ECO:0000313" key="6">
    <source>
        <dbReference type="Proteomes" id="UP000288716"/>
    </source>
</evidence>
<dbReference type="STRING" id="299467.A0A443RUI9"/>
<dbReference type="Gene3D" id="3.90.780.10">
    <property type="entry name" value="5'-Nucleotidase, C-terminal domain"/>
    <property type="match status" value="1"/>
</dbReference>
<dbReference type="GO" id="GO:0005886">
    <property type="term" value="C:plasma membrane"/>
    <property type="evidence" value="ECO:0007669"/>
    <property type="project" value="TreeGrafter"/>
</dbReference>
<sequence length="100" mass="11509">VKYDLPKPVGNKVEMLEIRCGEDCRVPQFSPVDDSKIYNVLTTDYHANDGDLYTMLTAFKETPLKTTITECVIDYILKHSPIYTGLESRSQFVKDREQCE</sequence>
<protein>
    <recommendedName>
        <fullName evidence="3">5'-nucleotidase</fullName>
        <ecNumber evidence="3">3.1.3.5</ecNumber>
    </recommendedName>
</protein>